<accession>B4CVS1</accession>
<proteinExistence type="predicted"/>
<dbReference type="AlphaFoldDB" id="B4CVS1"/>
<comment type="caution">
    <text evidence="3">The sequence shown here is derived from an EMBL/GenBank/DDBJ whole genome shotgun (WGS) entry which is preliminary data.</text>
</comment>
<dbReference type="Gene3D" id="2.60.120.200">
    <property type="match status" value="1"/>
</dbReference>
<dbReference type="EMBL" id="ABVL01000002">
    <property type="protein sequence ID" value="EDY21513.1"/>
    <property type="molecule type" value="Genomic_DNA"/>
</dbReference>
<dbReference type="InterPro" id="IPR041542">
    <property type="entry name" value="GH43_C2"/>
</dbReference>
<evidence type="ECO:0000313" key="3">
    <source>
        <dbReference type="EMBL" id="EDY21513.1"/>
    </source>
</evidence>
<feature type="domain" description="Beta-xylosidase C-terminal Concanavalin A-like" evidence="2">
    <location>
        <begin position="32"/>
        <end position="185"/>
    </location>
</feature>
<organism evidence="3 4">
    <name type="scientific">Chthoniobacter flavus Ellin428</name>
    <dbReference type="NCBI Taxonomy" id="497964"/>
    <lineage>
        <taxon>Bacteria</taxon>
        <taxon>Pseudomonadati</taxon>
        <taxon>Verrucomicrobiota</taxon>
        <taxon>Spartobacteria</taxon>
        <taxon>Chthoniobacterales</taxon>
        <taxon>Chthoniobacteraceae</taxon>
        <taxon>Chthoniobacter</taxon>
    </lineage>
</organism>
<sequence length="224" mass="25276" precursor="true">MKIQFCVVVLAIALIFGIRTSAADAPKVLFEDKFSDHLDAGWRWIRERSDAWRFVNGALVIDTLPGSYWEKQNNSQNTLVRPAPVSLKDGFIVEVLLENAPKGQYEHAGLICYFDGLNTICYNKEFVDGKPYVCMAAEQDGKPVYNGPYKESPEGEVWLRLIIRGSKVTGQFRSSESVPWQTVGERTLPTSTKELLVGIHSGYGLEKPQRQARFRNFRILSASE</sequence>
<evidence type="ECO:0000313" key="4">
    <source>
        <dbReference type="Proteomes" id="UP000005824"/>
    </source>
</evidence>
<dbReference type="InParanoid" id="B4CVS1"/>
<dbReference type="RefSeq" id="WP_006978085.1">
    <property type="nucleotide sequence ID" value="NZ_ABVL01000002.1"/>
</dbReference>
<reference evidence="3 4" key="1">
    <citation type="journal article" date="2011" name="J. Bacteriol.">
        <title>Genome sequence of Chthoniobacter flavus Ellin428, an aerobic heterotrophic soil bacterium.</title>
        <authorList>
            <person name="Kant R."/>
            <person name="van Passel M.W."/>
            <person name="Palva A."/>
            <person name="Lucas S."/>
            <person name="Lapidus A."/>
            <person name="Glavina Del Rio T."/>
            <person name="Dalin E."/>
            <person name="Tice H."/>
            <person name="Bruce D."/>
            <person name="Goodwin L."/>
            <person name="Pitluck S."/>
            <person name="Larimer F.W."/>
            <person name="Land M.L."/>
            <person name="Hauser L."/>
            <person name="Sangwan P."/>
            <person name="de Vos W.M."/>
            <person name="Janssen P.H."/>
            <person name="Smidt H."/>
        </authorList>
    </citation>
    <scope>NUCLEOTIDE SEQUENCE [LARGE SCALE GENOMIC DNA]</scope>
    <source>
        <strain evidence="3 4">Ellin428</strain>
    </source>
</reference>
<dbReference type="Proteomes" id="UP000005824">
    <property type="component" value="Unassembled WGS sequence"/>
</dbReference>
<keyword evidence="4" id="KW-1185">Reference proteome</keyword>
<feature type="signal peptide" evidence="1">
    <location>
        <begin position="1"/>
        <end position="22"/>
    </location>
</feature>
<protein>
    <recommendedName>
        <fullName evidence="2">Beta-xylosidase C-terminal Concanavalin A-like domain-containing protein</fullName>
    </recommendedName>
</protein>
<evidence type="ECO:0000259" key="2">
    <source>
        <dbReference type="Pfam" id="PF17851"/>
    </source>
</evidence>
<gene>
    <name evidence="3" type="ORF">CfE428DRAFT_0758</name>
</gene>
<dbReference type="InterPro" id="IPR013320">
    <property type="entry name" value="ConA-like_dom_sf"/>
</dbReference>
<evidence type="ECO:0000256" key="1">
    <source>
        <dbReference type="SAM" id="SignalP"/>
    </source>
</evidence>
<dbReference type="Pfam" id="PF17851">
    <property type="entry name" value="GH43_C2"/>
    <property type="match status" value="1"/>
</dbReference>
<keyword evidence="1" id="KW-0732">Signal</keyword>
<dbReference type="SUPFAM" id="SSF49899">
    <property type="entry name" value="Concanavalin A-like lectins/glucanases"/>
    <property type="match status" value="1"/>
</dbReference>
<feature type="chain" id="PRO_5002802759" description="Beta-xylosidase C-terminal Concanavalin A-like domain-containing protein" evidence="1">
    <location>
        <begin position="23"/>
        <end position="224"/>
    </location>
</feature>
<name>B4CVS1_9BACT</name>